<feature type="chain" id="PRO_5016147361" evidence="6">
    <location>
        <begin position="38"/>
        <end position="197"/>
    </location>
</feature>
<feature type="signal peptide" evidence="6">
    <location>
        <begin position="1"/>
        <end position="37"/>
    </location>
</feature>
<evidence type="ECO:0000256" key="1">
    <source>
        <dbReference type="ARBA" id="ARBA00007074"/>
    </source>
</evidence>
<evidence type="ECO:0000256" key="6">
    <source>
        <dbReference type="SAM" id="SignalP"/>
    </source>
</evidence>
<organism evidence="8 9">
    <name type="scientific">Paenibacillus xerothermodurans</name>
    <dbReference type="NCBI Taxonomy" id="1977292"/>
    <lineage>
        <taxon>Bacteria</taxon>
        <taxon>Bacillati</taxon>
        <taxon>Bacillota</taxon>
        <taxon>Bacilli</taxon>
        <taxon>Bacillales</taxon>
        <taxon>Paenibacillaceae</taxon>
        <taxon>Paenibacillus</taxon>
    </lineage>
</organism>
<gene>
    <name evidence="8" type="ORF">CBW46_010155</name>
</gene>
<evidence type="ECO:0000256" key="4">
    <source>
        <dbReference type="ARBA" id="ARBA00022807"/>
    </source>
</evidence>
<evidence type="ECO:0000256" key="5">
    <source>
        <dbReference type="SAM" id="MobiDB-lite"/>
    </source>
</evidence>
<dbReference type="SUPFAM" id="SSF54001">
    <property type="entry name" value="Cysteine proteinases"/>
    <property type="match status" value="1"/>
</dbReference>
<dbReference type="PROSITE" id="PS51935">
    <property type="entry name" value="NLPC_P60"/>
    <property type="match status" value="1"/>
</dbReference>
<keyword evidence="6" id="KW-0732">Signal</keyword>
<feature type="region of interest" description="Disordered" evidence="5">
    <location>
        <begin position="173"/>
        <end position="197"/>
    </location>
</feature>
<dbReference type="InterPro" id="IPR000064">
    <property type="entry name" value="NLP_P60_dom"/>
</dbReference>
<feature type="compositionally biased region" description="Low complexity" evidence="5">
    <location>
        <begin position="175"/>
        <end position="189"/>
    </location>
</feature>
<evidence type="ECO:0000313" key="8">
    <source>
        <dbReference type="EMBL" id="PZE21035.1"/>
    </source>
</evidence>
<keyword evidence="4" id="KW-0788">Thiol protease</keyword>
<sequence>MNNSKKRRLGKTIVGISLCLSAALTSSSLVAPAAVHAAVPAGTSVADNIANTGKQYLGVPYKFGAKSGNTSSFDCSSFVQHVYEENGIELPRSSREQSKEGVSVSKDQLQPGDLVFSDTNKDGKINHVSIYIGDGKLLHTYRVGIGVTISDFEGSSWDKTFVSAKRVLPADGQVPAAAPQAEEASANESAQEDAQEE</sequence>
<reference evidence="8" key="1">
    <citation type="submission" date="2018-06" db="EMBL/GenBank/DDBJ databases">
        <title>Paenibacillus xerothermodurans sp. nov. an extremely dry heat resistant spore forming bacterium isolated from the soil of Cape Canaveral, Florida.</title>
        <authorList>
            <person name="Seuylemezian A."/>
            <person name="Kaur N."/>
            <person name="Patil P."/>
            <person name="Patil P."/>
            <person name="Mayilraj S."/>
            <person name="Vaishampayan P."/>
        </authorList>
    </citation>
    <scope>NUCLEOTIDE SEQUENCE [LARGE SCALE GENOMIC DNA]</scope>
    <source>
        <strain evidence="8">ATCC 27380</strain>
    </source>
</reference>
<proteinExistence type="inferred from homology"/>
<dbReference type="InterPro" id="IPR038765">
    <property type="entry name" value="Papain-like_cys_pep_sf"/>
</dbReference>
<feature type="domain" description="NlpC/P60" evidence="7">
    <location>
        <begin position="43"/>
        <end position="168"/>
    </location>
</feature>
<evidence type="ECO:0000259" key="7">
    <source>
        <dbReference type="PROSITE" id="PS51935"/>
    </source>
</evidence>
<dbReference type="Proteomes" id="UP000214746">
    <property type="component" value="Unassembled WGS sequence"/>
</dbReference>
<dbReference type="OrthoDB" id="9813118at2"/>
<dbReference type="InterPro" id="IPR051202">
    <property type="entry name" value="Peptidase_C40"/>
</dbReference>
<dbReference type="PANTHER" id="PTHR47053:SF1">
    <property type="entry name" value="MUREIN DD-ENDOPEPTIDASE MEPH-RELATED"/>
    <property type="match status" value="1"/>
</dbReference>
<dbReference type="GO" id="GO:0006508">
    <property type="term" value="P:proteolysis"/>
    <property type="evidence" value="ECO:0007669"/>
    <property type="project" value="UniProtKB-KW"/>
</dbReference>
<evidence type="ECO:0000313" key="9">
    <source>
        <dbReference type="Proteomes" id="UP000214746"/>
    </source>
</evidence>
<name>A0A2W1NNJ8_PAEXE</name>
<dbReference type="EMBL" id="NHRJ02000004">
    <property type="protein sequence ID" value="PZE21035.1"/>
    <property type="molecule type" value="Genomic_DNA"/>
</dbReference>
<keyword evidence="2" id="KW-0645">Protease</keyword>
<dbReference type="AlphaFoldDB" id="A0A2W1NNJ8"/>
<comment type="caution">
    <text evidence="8">The sequence shown here is derived from an EMBL/GenBank/DDBJ whole genome shotgun (WGS) entry which is preliminary data.</text>
</comment>
<dbReference type="Gene3D" id="3.90.1720.10">
    <property type="entry name" value="endopeptidase domain like (from Nostoc punctiforme)"/>
    <property type="match status" value="1"/>
</dbReference>
<evidence type="ECO:0000256" key="3">
    <source>
        <dbReference type="ARBA" id="ARBA00022801"/>
    </source>
</evidence>
<accession>A0A2W1NNJ8</accession>
<dbReference type="GO" id="GO:0008234">
    <property type="term" value="F:cysteine-type peptidase activity"/>
    <property type="evidence" value="ECO:0007669"/>
    <property type="project" value="UniProtKB-KW"/>
</dbReference>
<protein>
    <submittedName>
        <fullName evidence="8">NlpC/P60 family protein</fullName>
    </submittedName>
</protein>
<comment type="similarity">
    <text evidence="1">Belongs to the peptidase C40 family.</text>
</comment>
<keyword evidence="9" id="KW-1185">Reference proteome</keyword>
<dbReference type="RefSeq" id="WP_089199891.1">
    <property type="nucleotide sequence ID" value="NZ_NHRJ02000004.1"/>
</dbReference>
<keyword evidence="3" id="KW-0378">Hydrolase</keyword>
<dbReference type="Pfam" id="PF00877">
    <property type="entry name" value="NLPC_P60"/>
    <property type="match status" value="1"/>
</dbReference>
<dbReference type="PANTHER" id="PTHR47053">
    <property type="entry name" value="MUREIN DD-ENDOPEPTIDASE MEPH-RELATED"/>
    <property type="match status" value="1"/>
</dbReference>
<evidence type="ECO:0000256" key="2">
    <source>
        <dbReference type="ARBA" id="ARBA00022670"/>
    </source>
</evidence>